<dbReference type="GO" id="GO:0005886">
    <property type="term" value="C:plasma membrane"/>
    <property type="evidence" value="ECO:0007669"/>
    <property type="project" value="TreeGrafter"/>
</dbReference>
<accession>A0A1F4VJE5</accession>
<gene>
    <name evidence="10" type="ORF">A3H26_03285</name>
</gene>
<dbReference type="PANTHER" id="PTHR48090">
    <property type="entry name" value="UNDECAPRENYL-PHOSPHATE 4-DEOXY-4-FORMAMIDO-L-ARABINOSE TRANSFERASE-RELATED"/>
    <property type="match status" value="1"/>
</dbReference>
<sequence length="318" mass="36075">MDISAVSWIYNCEDTINELYERLTETLEGVGLSYEIIFVNDASKDNSWKEIKALNKKDPHVKAINFRRHYGQSAGLQAAFDIAKGKYVFTISPTLENKPEDLAKFITKMEKEDYDMLIGFRKSKLKGRFYRGMLSSLANSVISLLVGQVLRDMTTPFRLVRREVLTHMKIYGDHHLFLPAIATLYGAKFGEIEISHGKPKNKSFVPNKVRFVKTAFDLLVLKFLISISTPPFSMTPMRVFGIAGIISFIFGFGVGSYLTIQKLIYGYEIGSRPLLLLSVMMIILGVLFVVLGILGELIVRVYFEGQNKKTYSVREHLS</sequence>
<feature type="domain" description="Glycosyltransferase 2-like" evidence="9">
    <location>
        <begin position="8"/>
        <end position="165"/>
    </location>
</feature>
<organism evidence="10 11">
    <name type="scientific">candidate division WWE3 bacterium RIFCSPLOWO2_12_FULL_36_10</name>
    <dbReference type="NCBI Taxonomy" id="1802630"/>
    <lineage>
        <taxon>Bacteria</taxon>
        <taxon>Katanobacteria</taxon>
    </lineage>
</organism>
<dbReference type="GO" id="GO:0099621">
    <property type="term" value="F:undecaprenyl-phosphate 4-deoxy-4-formamido-L-arabinose transferase activity"/>
    <property type="evidence" value="ECO:0007669"/>
    <property type="project" value="TreeGrafter"/>
</dbReference>
<dbReference type="EMBL" id="MEVN01000014">
    <property type="protein sequence ID" value="OGC57387.1"/>
    <property type="molecule type" value="Genomic_DNA"/>
</dbReference>
<evidence type="ECO:0000256" key="7">
    <source>
        <dbReference type="ARBA" id="ARBA00023136"/>
    </source>
</evidence>
<evidence type="ECO:0000256" key="4">
    <source>
        <dbReference type="ARBA" id="ARBA00022692"/>
    </source>
</evidence>
<dbReference type="InterPro" id="IPR050256">
    <property type="entry name" value="Glycosyltransferase_2"/>
</dbReference>
<protein>
    <recommendedName>
        <fullName evidence="9">Glycosyltransferase 2-like domain-containing protein</fullName>
    </recommendedName>
</protein>
<evidence type="ECO:0000256" key="8">
    <source>
        <dbReference type="SAM" id="Phobius"/>
    </source>
</evidence>
<proteinExistence type="predicted"/>
<keyword evidence="7 8" id="KW-0472">Membrane</keyword>
<dbReference type="InterPro" id="IPR001173">
    <property type="entry name" value="Glyco_trans_2-like"/>
</dbReference>
<evidence type="ECO:0000256" key="3">
    <source>
        <dbReference type="ARBA" id="ARBA00022679"/>
    </source>
</evidence>
<keyword evidence="5" id="KW-0448">Lipopolysaccharide biosynthesis</keyword>
<dbReference type="GO" id="GO:0009103">
    <property type="term" value="P:lipopolysaccharide biosynthetic process"/>
    <property type="evidence" value="ECO:0007669"/>
    <property type="project" value="UniProtKB-KW"/>
</dbReference>
<evidence type="ECO:0000256" key="6">
    <source>
        <dbReference type="ARBA" id="ARBA00022989"/>
    </source>
</evidence>
<keyword evidence="6 8" id="KW-1133">Transmembrane helix</keyword>
<dbReference type="Pfam" id="PF00535">
    <property type="entry name" value="Glycos_transf_2"/>
    <property type="match status" value="1"/>
</dbReference>
<keyword evidence="1" id="KW-1003">Cell membrane</keyword>
<evidence type="ECO:0000256" key="5">
    <source>
        <dbReference type="ARBA" id="ARBA00022985"/>
    </source>
</evidence>
<dbReference type="CDD" id="cd04187">
    <property type="entry name" value="DPM1_like_bac"/>
    <property type="match status" value="1"/>
</dbReference>
<name>A0A1F4VJE5_UNCKA</name>
<dbReference type="SUPFAM" id="SSF53448">
    <property type="entry name" value="Nucleotide-diphospho-sugar transferases"/>
    <property type="match status" value="1"/>
</dbReference>
<evidence type="ECO:0000256" key="1">
    <source>
        <dbReference type="ARBA" id="ARBA00022475"/>
    </source>
</evidence>
<evidence type="ECO:0000256" key="2">
    <source>
        <dbReference type="ARBA" id="ARBA00022676"/>
    </source>
</evidence>
<keyword evidence="3" id="KW-0808">Transferase</keyword>
<keyword evidence="2" id="KW-0328">Glycosyltransferase</keyword>
<dbReference type="InterPro" id="IPR029044">
    <property type="entry name" value="Nucleotide-diphossugar_trans"/>
</dbReference>
<dbReference type="Proteomes" id="UP000177763">
    <property type="component" value="Unassembled WGS sequence"/>
</dbReference>
<keyword evidence="4 8" id="KW-0812">Transmembrane</keyword>
<dbReference type="AlphaFoldDB" id="A0A1F4VJE5"/>
<evidence type="ECO:0000313" key="11">
    <source>
        <dbReference type="Proteomes" id="UP000177763"/>
    </source>
</evidence>
<evidence type="ECO:0000313" key="10">
    <source>
        <dbReference type="EMBL" id="OGC57387.1"/>
    </source>
</evidence>
<dbReference type="Gene3D" id="3.90.550.10">
    <property type="entry name" value="Spore Coat Polysaccharide Biosynthesis Protein SpsA, Chain A"/>
    <property type="match status" value="1"/>
</dbReference>
<comment type="caution">
    <text evidence="10">The sequence shown here is derived from an EMBL/GenBank/DDBJ whole genome shotgun (WGS) entry which is preliminary data.</text>
</comment>
<reference evidence="10 11" key="1">
    <citation type="journal article" date="2016" name="Nat. Commun.">
        <title>Thousands of microbial genomes shed light on interconnected biogeochemical processes in an aquifer system.</title>
        <authorList>
            <person name="Anantharaman K."/>
            <person name="Brown C.T."/>
            <person name="Hug L.A."/>
            <person name="Sharon I."/>
            <person name="Castelle C.J."/>
            <person name="Probst A.J."/>
            <person name="Thomas B.C."/>
            <person name="Singh A."/>
            <person name="Wilkins M.J."/>
            <person name="Karaoz U."/>
            <person name="Brodie E.L."/>
            <person name="Williams K.H."/>
            <person name="Hubbard S.S."/>
            <person name="Banfield J.F."/>
        </authorList>
    </citation>
    <scope>NUCLEOTIDE SEQUENCE [LARGE SCALE GENOMIC DNA]</scope>
</reference>
<dbReference type="STRING" id="1802630.A3H26_03285"/>
<feature type="transmembrane region" description="Helical" evidence="8">
    <location>
        <begin position="272"/>
        <end position="294"/>
    </location>
</feature>
<dbReference type="PANTHER" id="PTHR48090:SF3">
    <property type="entry name" value="UNDECAPRENYL-PHOSPHATE 4-DEOXY-4-FORMAMIDO-L-ARABINOSE TRANSFERASE"/>
    <property type="match status" value="1"/>
</dbReference>
<feature type="transmembrane region" description="Helical" evidence="8">
    <location>
        <begin position="239"/>
        <end position="260"/>
    </location>
</feature>
<evidence type="ECO:0000259" key="9">
    <source>
        <dbReference type="Pfam" id="PF00535"/>
    </source>
</evidence>